<feature type="transmembrane region" description="Helical" evidence="1">
    <location>
        <begin position="22"/>
        <end position="42"/>
    </location>
</feature>
<gene>
    <name evidence="2" type="ORF">H0A74_03360</name>
</gene>
<feature type="transmembrane region" description="Helical" evidence="1">
    <location>
        <begin position="138"/>
        <end position="160"/>
    </location>
</feature>
<organism evidence="2 3">
    <name type="scientific">Candidatus Vesicomyosocius endoextente</name>
    <dbReference type="NCBI Taxonomy" id="2738853"/>
    <lineage>
        <taxon>Bacteria</taxon>
        <taxon>Pseudomonadati</taxon>
        <taxon>Pseudomonadota</taxon>
        <taxon>Gammaproteobacteria</taxon>
        <taxon>Candidatus Pseudothioglobaceae</taxon>
        <taxon>Candidatus Vesicomyidisocius</taxon>
    </lineage>
</organism>
<protein>
    <submittedName>
        <fullName evidence="2">Adenylylsulfate reductase</fullName>
    </submittedName>
</protein>
<feature type="transmembrane region" description="Helical" evidence="1">
    <location>
        <begin position="110"/>
        <end position="132"/>
    </location>
</feature>
<feature type="transmembrane region" description="Helical" evidence="1">
    <location>
        <begin position="205"/>
        <end position="223"/>
    </location>
</feature>
<evidence type="ECO:0000256" key="1">
    <source>
        <dbReference type="SAM" id="Phobius"/>
    </source>
</evidence>
<keyword evidence="1" id="KW-0812">Transmembrane</keyword>
<dbReference type="EMBL" id="JACCHU010000002">
    <property type="protein sequence ID" value="NYT52593.1"/>
    <property type="molecule type" value="Genomic_DNA"/>
</dbReference>
<reference evidence="2 3" key="1">
    <citation type="submission" date="2020-05" db="EMBL/GenBank/DDBJ databases">
        <title>Horizontal transmission and recombination maintain forever young bacterial symbiont genomes.</title>
        <authorList>
            <person name="Russell S.L."/>
            <person name="Pepper-Tunick E."/>
            <person name="Svedberg J."/>
            <person name="Byrne A."/>
            <person name="Ruelas Castillo J."/>
            <person name="Vollmers C."/>
            <person name="Beinart R.A."/>
            <person name="Corbett-Detig R."/>
        </authorList>
    </citation>
    <scope>NUCLEOTIDE SEQUENCE [LARGE SCALE GENOMIC DNA]</scope>
    <source>
        <strain evidence="2">Monterey_2004</strain>
    </source>
</reference>
<feature type="transmembrane region" description="Helical" evidence="1">
    <location>
        <begin position="181"/>
        <end position="199"/>
    </location>
</feature>
<keyword evidence="1" id="KW-0472">Membrane</keyword>
<dbReference type="Proteomes" id="UP000525329">
    <property type="component" value="Unassembled WGS sequence"/>
</dbReference>
<name>A0A853G6T7_9GAMM</name>
<proteinExistence type="predicted"/>
<accession>A0A853G6T7</accession>
<evidence type="ECO:0000313" key="3">
    <source>
        <dbReference type="Proteomes" id="UP000525329"/>
    </source>
</evidence>
<dbReference type="AlphaFoldDB" id="A0A853G6T7"/>
<comment type="caution">
    <text evidence="2">The sequence shown here is derived from an EMBL/GenBank/DDBJ whole genome shotgun (WGS) entry which is preliminary data.</text>
</comment>
<evidence type="ECO:0000313" key="2">
    <source>
        <dbReference type="EMBL" id="NYT52593.1"/>
    </source>
</evidence>
<keyword evidence="1" id="KW-1133">Transmembrane helix</keyword>
<sequence>MIDINSTPIASLLAEGISYANMQMYVVIMIALVVIMTVLDLLHKKSSIYFFNATAKSEKDLAAGNAPCSLGKEEDRLKILSVGDKVNILASTVVVDISTAGEFSNGLRRLVHILTMWGFIFFNVATIIIIFGAQETQILAQVWNIGAIMLFFGTFWYWFGFKVDSQAEGYSWTRVVIRRDMFSLSLMATSVSVLGWNIYDGGTGVWFILVLLSTTSLFGGVYWSKFSHMFFKPIAAYNKRIIKANGTNENLPHETRNDVWQQNRHSMKLLKDAPMDMGLGIKREAPKHY</sequence>